<dbReference type="GO" id="GO:0006221">
    <property type="term" value="P:pyrimidine nucleotide biosynthetic process"/>
    <property type="evidence" value="ECO:0007669"/>
    <property type="project" value="UniProtKB-KW"/>
</dbReference>
<protein>
    <submittedName>
        <fullName evidence="3">Metal-dependent hydrolase</fullName>
    </submittedName>
</protein>
<reference evidence="3" key="1">
    <citation type="journal article" date="2019" name="Front. Microbiol.">
        <title>Campylobacter hepaticus, the cause of Spotty Liver Disease in chickens: Transmission and routes of infection.</title>
        <authorList>
            <person name="Van T.H."/>
            <person name="Moore R.J."/>
            <person name="Phung C."/>
        </authorList>
    </citation>
    <scope>NUCLEOTIDE SEQUENCE</scope>
    <source>
        <strain evidence="3">QLD_2/QLD</strain>
    </source>
</reference>
<dbReference type="RefSeq" id="WP_152778956.1">
    <property type="nucleotide sequence ID" value="NZ_WHMI01000030.1"/>
</dbReference>
<keyword evidence="1" id="KW-0665">Pyrimidine biosynthesis</keyword>
<dbReference type="Gene3D" id="3.20.20.140">
    <property type="entry name" value="Metal-dependent hydrolases"/>
    <property type="match status" value="1"/>
</dbReference>
<dbReference type="GO" id="GO:0006145">
    <property type="term" value="P:purine nucleobase catabolic process"/>
    <property type="evidence" value="ECO:0007669"/>
    <property type="project" value="TreeGrafter"/>
</dbReference>
<comment type="caution">
    <text evidence="3">The sequence shown here is derived from an EMBL/GenBank/DDBJ whole genome shotgun (WGS) entry which is preliminary data.</text>
</comment>
<sequence>MVIKNAKLYGDILQDVEIQEGKIKNIGLKLQDEEVIDAKGMTLLPSFVDLCVNLKNDKFSLTHLDLVENECLKAGISCIVLRDCMHFDEENFVLFLQNIRQRRLNFFLSIRVTDSRDKLKNLATFLNKGACALELDSSLSANILKVSSQYAFMKNVPLFVRCYDEDFDDNGVMNDCLTSFDLGLSGMSKIAETSQVAKMKELAKFYKNKVVFDLLSLQDSLELLHDTDLKLVSIHHLIKNDTACQNFNTAAKLMPPLRSKEDALALKNALKEGKINFLTSLHSPKSFVLKDLLFDEAAFGIHSICEFVSLCYTFLIKDDFLTWYELCRFTSKNPSEFLGLNSGIIEKGKDANLILVDENEKINLPQNSLYVQDRLFGSVKMHMIEGKIL</sequence>
<dbReference type="PANTHER" id="PTHR43668:SF2">
    <property type="entry name" value="ALLANTOINASE"/>
    <property type="match status" value="1"/>
</dbReference>
<organism evidence="3">
    <name type="scientific">Campylobacter hepaticus</name>
    <dbReference type="NCBI Taxonomy" id="1813019"/>
    <lineage>
        <taxon>Bacteria</taxon>
        <taxon>Pseudomonadati</taxon>
        <taxon>Campylobacterota</taxon>
        <taxon>Epsilonproteobacteria</taxon>
        <taxon>Campylobacterales</taxon>
        <taxon>Campylobacteraceae</taxon>
        <taxon>Campylobacter</taxon>
    </lineage>
</organism>
<dbReference type="InterPro" id="IPR011059">
    <property type="entry name" value="Metal-dep_hydrolase_composite"/>
</dbReference>
<dbReference type="GO" id="GO:0004038">
    <property type="term" value="F:allantoinase activity"/>
    <property type="evidence" value="ECO:0007669"/>
    <property type="project" value="TreeGrafter"/>
</dbReference>
<dbReference type="GO" id="GO:0005737">
    <property type="term" value="C:cytoplasm"/>
    <property type="evidence" value="ECO:0007669"/>
    <property type="project" value="TreeGrafter"/>
</dbReference>
<dbReference type="InterPro" id="IPR050138">
    <property type="entry name" value="DHOase/Allantoinase_Hydrolase"/>
</dbReference>
<dbReference type="SUPFAM" id="SSF51338">
    <property type="entry name" value="Composite domain of metallo-dependent hydrolases"/>
    <property type="match status" value="1"/>
</dbReference>
<proteinExistence type="predicted"/>
<dbReference type="NCBIfam" id="NF006268">
    <property type="entry name" value="PRK08417.1"/>
    <property type="match status" value="1"/>
</dbReference>
<keyword evidence="3" id="KW-0378">Hydrolase</keyword>
<dbReference type="InterPro" id="IPR004722">
    <property type="entry name" value="DHOase"/>
</dbReference>
<name>A0A6A7JUD1_9BACT</name>
<dbReference type="CDD" id="cd01317">
    <property type="entry name" value="DHOase_IIa"/>
    <property type="match status" value="1"/>
</dbReference>
<dbReference type="PANTHER" id="PTHR43668">
    <property type="entry name" value="ALLANTOINASE"/>
    <property type="match status" value="1"/>
</dbReference>
<dbReference type="AlphaFoldDB" id="A0A6A7JUD1"/>
<dbReference type="SUPFAM" id="SSF51556">
    <property type="entry name" value="Metallo-dependent hydrolases"/>
    <property type="match status" value="1"/>
</dbReference>
<dbReference type="GO" id="GO:0004151">
    <property type="term" value="F:dihydroorotase activity"/>
    <property type="evidence" value="ECO:0007669"/>
    <property type="project" value="InterPro"/>
</dbReference>
<evidence type="ECO:0000313" key="3">
    <source>
        <dbReference type="EMBL" id="MPV91994.1"/>
    </source>
</evidence>
<gene>
    <name evidence="3" type="ORF">GC022_07605</name>
</gene>
<dbReference type="GO" id="GO:0046872">
    <property type="term" value="F:metal ion binding"/>
    <property type="evidence" value="ECO:0007669"/>
    <property type="project" value="InterPro"/>
</dbReference>
<accession>A0A6A7JUD1</accession>
<evidence type="ECO:0000259" key="2">
    <source>
        <dbReference type="Pfam" id="PF01979"/>
    </source>
</evidence>
<dbReference type="InterPro" id="IPR006680">
    <property type="entry name" value="Amidohydro-rel"/>
</dbReference>
<evidence type="ECO:0000256" key="1">
    <source>
        <dbReference type="ARBA" id="ARBA00022975"/>
    </source>
</evidence>
<dbReference type="Pfam" id="PF01979">
    <property type="entry name" value="Amidohydro_1"/>
    <property type="match status" value="1"/>
</dbReference>
<dbReference type="InterPro" id="IPR032466">
    <property type="entry name" value="Metal_Hydrolase"/>
</dbReference>
<feature type="domain" description="Amidohydrolase-related" evidence="2">
    <location>
        <begin position="257"/>
        <end position="388"/>
    </location>
</feature>
<dbReference type="EMBL" id="WHMJ01000029">
    <property type="protein sequence ID" value="MPV91994.1"/>
    <property type="molecule type" value="Genomic_DNA"/>
</dbReference>